<evidence type="ECO:0000313" key="2">
    <source>
        <dbReference type="Proteomes" id="UP000641910"/>
    </source>
</evidence>
<dbReference type="EMBL" id="JAECVU010000001">
    <property type="protein sequence ID" value="MBH8587201.1"/>
    <property type="molecule type" value="Genomic_DNA"/>
</dbReference>
<evidence type="ECO:0000313" key="1">
    <source>
        <dbReference type="EMBL" id="MBH8587201.1"/>
    </source>
</evidence>
<reference evidence="1 2" key="1">
    <citation type="submission" date="2020-12" db="EMBL/GenBank/DDBJ databases">
        <title>WGS of Thermoactinomyces spp.</title>
        <authorList>
            <person name="Cheng K."/>
        </authorList>
    </citation>
    <scope>NUCLEOTIDE SEQUENCE [LARGE SCALE GENOMIC DNA]</scope>
    <source>
        <strain evidence="2">CICC 10650\ACCC 41061</strain>
    </source>
</reference>
<gene>
    <name evidence="1" type="ORF">I8U22_00005</name>
</gene>
<keyword evidence="2" id="KW-1185">Reference proteome</keyword>
<dbReference type="Proteomes" id="UP000641910">
    <property type="component" value="Unassembled WGS sequence"/>
</dbReference>
<protein>
    <submittedName>
        <fullName evidence="1">Uncharacterized protein</fullName>
    </submittedName>
</protein>
<proteinExistence type="predicted"/>
<comment type="caution">
    <text evidence="1">The sequence shown here is derived from an EMBL/GenBank/DDBJ whole genome shotgun (WGS) entry which is preliminary data.</text>
</comment>
<name>A0ABS0QEH8_THEVU</name>
<feature type="non-terminal residue" evidence="1">
    <location>
        <position position="1"/>
    </location>
</feature>
<organism evidence="1 2">
    <name type="scientific">Thermoactinomyces vulgaris</name>
    <dbReference type="NCBI Taxonomy" id="2026"/>
    <lineage>
        <taxon>Bacteria</taxon>
        <taxon>Bacillati</taxon>
        <taxon>Bacillota</taxon>
        <taxon>Bacilli</taxon>
        <taxon>Bacillales</taxon>
        <taxon>Thermoactinomycetaceae</taxon>
        <taxon>Thermoactinomyces</taxon>
    </lineage>
</organism>
<sequence length="281" mass="30678">MFTKGGFIGAAEGAGTSVADDILHGRKINWKNAVLAGFFGAGSVVVVHFAQPAVNKAVASMEPVLAKTPIVKNLFTKVGDCIAARQTGGYHAFFLVVKPGCVDTGITDLLKSDLKKWRETVGTDLNTIAVARTDIEGLEGEVFKGVSPQVIKAAPEEAGLKPLDEEMPNRPIKAPFKNPKARNHAEEMVINKFIKAVENKYSNDLDVKGKLYIHQSNPDGVCPNCKSGLSRDPYASKGVLYQLSKKYPNLEIIVSSEIDEGRKVTKRHFFIVKDGKQYKYE</sequence>
<accession>A0ABS0QEH8</accession>